<protein>
    <submittedName>
        <fullName evidence="2">Uncharacterized protein</fullName>
    </submittedName>
</protein>
<evidence type="ECO:0000256" key="1">
    <source>
        <dbReference type="SAM" id="MobiDB-lite"/>
    </source>
</evidence>
<dbReference type="EMBL" id="JARKIF010000001">
    <property type="protein sequence ID" value="KAJ7650223.1"/>
    <property type="molecule type" value="Genomic_DNA"/>
</dbReference>
<feature type="compositionally biased region" description="Basic residues" evidence="1">
    <location>
        <begin position="65"/>
        <end position="74"/>
    </location>
</feature>
<proteinExistence type="predicted"/>
<sequence length="514" mass="56660">MRRAADPCLGFYLSPTPIPPAPPRPPSTPPVEVLQVSLEELPDLQEDDPEQQLTVDAFLRRSAVKTYRKKKSRRNDRDVVPLDADVDDEMSDAPRTRPRQSKRSLKKRIVKAAVQTHGDPDEFLLEEQVVSHSRTPLPFVEEPHLPIPKKRRTWSLVDPKKALATRSNAFPGRDKSAGGDEPKRDTLSGWHATYGIVYRDGSVISKRKGRGKGGKAAQESFKYPPLSFVALQEAERSYALMRMPHSAPFEPIIARSTRTPLDLLPPSSDMPPSDEAPHTPHPITAVRAEYPLLQSSHTPPSADQSATPTTHSVTVVGMEYTPLDIPLLADQPATPATHPDMASSAAQPPIHSMNLPVVPVVPVVPVSLTSPPVENHCDVLHVSQKPLLKPIGSFFNQFLQTARSETQLQNQKKAPRRVSPKSHPNRSKASFLRSAIRPAEEVHGRLTYAPDTSTFQFPVPSTPFFVPSSPNALQPTPYQVVLPSTPPTSRLPMSFAATESSLFSPNNRLLNPRV</sequence>
<feature type="region of interest" description="Disordered" evidence="1">
    <location>
        <begin position="405"/>
        <end position="431"/>
    </location>
</feature>
<organism evidence="2 3">
    <name type="scientific">Roridomyces roridus</name>
    <dbReference type="NCBI Taxonomy" id="1738132"/>
    <lineage>
        <taxon>Eukaryota</taxon>
        <taxon>Fungi</taxon>
        <taxon>Dikarya</taxon>
        <taxon>Basidiomycota</taxon>
        <taxon>Agaricomycotina</taxon>
        <taxon>Agaricomycetes</taxon>
        <taxon>Agaricomycetidae</taxon>
        <taxon>Agaricales</taxon>
        <taxon>Marasmiineae</taxon>
        <taxon>Mycenaceae</taxon>
        <taxon>Roridomyces</taxon>
    </lineage>
</organism>
<feature type="compositionally biased region" description="Basic residues" evidence="1">
    <location>
        <begin position="96"/>
        <end position="107"/>
    </location>
</feature>
<evidence type="ECO:0000313" key="3">
    <source>
        <dbReference type="Proteomes" id="UP001221142"/>
    </source>
</evidence>
<evidence type="ECO:0000313" key="2">
    <source>
        <dbReference type="EMBL" id="KAJ7650223.1"/>
    </source>
</evidence>
<feature type="compositionally biased region" description="Basic residues" evidence="1">
    <location>
        <begin position="413"/>
        <end position="426"/>
    </location>
</feature>
<feature type="region of interest" description="Disordered" evidence="1">
    <location>
        <begin position="1"/>
        <end position="31"/>
    </location>
</feature>
<reference evidence="2" key="1">
    <citation type="submission" date="2023-03" db="EMBL/GenBank/DDBJ databases">
        <title>Massive genome expansion in bonnet fungi (Mycena s.s.) driven by repeated elements and novel gene families across ecological guilds.</title>
        <authorList>
            <consortium name="Lawrence Berkeley National Laboratory"/>
            <person name="Harder C.B."/>
            <person name="Miyauchi S."/>
            <person name="Viragh M."/>
            <person name="Kuo A."/>
            <person name="Thoen E."/>
            <person name="Andreopoulos B."/>
            <person name="Lu D."/>
            <person name="Skrede I."/>
            <person name="Drula E."/>
            <person name="Henrissat B."/>
            <person name="Morin E."/>
            <person name="Kohler A."/>
            <person name="Barry K."/>
            <person name="LaButti K."/>
            <person name="Morin E."/>
            <person name="Salamov A."/>
            <person name="Lipzen A."/>
            <person name="Mereny Z."/>
            <person name="Hegedus B."/>
            <person name="Baldrian P."/>
            <person name="Stursova M."/>
            <person name="Weitz H."/>
            <person name="Taylor A."/>
            <person name="Grigoriev I.V."/>
            <person name="Nagy L.G."/>
            <person name="Martin F."/>
            <person name="Kauserud H."/>
        </authorList>
    </citation>
    <scope>NUCLEOTIDE SEQUENCE</scope>
    <source>
        <strain evidence="2">9284</strain>
    </source>
</reference>
<accession>A0AAD7CIZ5</accession>
<dbReference type="AlphaFoldDB" id="A0AAD7CIZ5"/>
<feature type="region of interest" description="Disordered" evidence="1">
    <location>
        <begin position="65"/>
        <end position="107"/>
    </location>
</feature>
<keyword evidence="3" id="KW-1185">Reference proteome</keyword>
<comment type="caution">
    <text evidence="2">The sequence shown here is derived from an EMBL/GenBank/DDBJ whole genome shotgun (WGS) entry which is preliminary data.</text>
</comment>
<gene>
    <name evidence="2" type="ORF">FB45DRAFT_12758</name>
</gene>
<feature type="compositionally biased region" description="Pro residues" evidence="1">
    <location>
        <begin position="16"/>
        <end position="29"/>
    </location>
</feature>
<dbReference type="Proteomes" id="UP001221142">
    <property type="component" value="Unassembled WGS sequence"/>
</dbReference>
<name>A0AAD7CIZ5_9AGAR</name>